<dbReference type="AlphaFoldDB" id="A0A401RJ04"/>
<feature type="region of interest" description="Disordered" evidence="1">
    <location>
        <begin position="18"/>
        <end position="56"/>
    </location>
</feature>
<accession>A0A401RJ04</accession>
<dbReference type="Proteomes" id="UP000287033">
    <property type="component" value="Unassembled WGS sequence"/>
</dbReference>
<evidence type="ECO:0000313" key="3">
    <source>
        <dbReference type="Proteomes" id="UP000287033"/>
    </source>
</evidence>
<dbReference type="EMBL" id="BEZZ01009779">
    <property type="protein sequence ID" value="GCC18125.1"/>
    <property type="molecule type" value="Genomic_DNA"/>
</dbReference>
<comment type="caution">
    <text evidence="2">The sequence shown here is derived from an EMBL/GenBank/DDBJ whole genome shotgun (WGS) entry which is preliminary data.</text>
</comment>
<keyword evidence="3" id="KW-1185">Reference proteome</keyword>
<sequence length="56" mass="6546">YISAAEMDKLLDFLKKPNQQRYRKHSPSLVRTVKRASREQSHCSQLKSKTKEGGKR</sequence>
<reference evidence="2 3" key="1">
    <citation type="journal article" date="2018" name="Nat. Ecol. Evol.">
        <title>Shark genomes provide insights into elasmobranch evolution and the origin of vertebrates.</title>
        <authorList>
            <person name="Hara Y"/>
            <person name="Yamaguchi K"/>
            <person name="Onimaru K"/>
            <person name="Kadota M"/>
            <person name="Koyanagi M"/>
            <person name="Keeley SD"/>
            <person name="Tatsumi K"/>
            <person name="Tanaka K"/>
            <person name="Motone F"/>
            <person name="Kageyama Y"/>
            <person name="Nozu R"/>
            <person name="Adachi N"/>
            <person name="Nishimura O"/>
            <person name="Nakagawa R"/>
            <person name="Tanegashima C"/>
            <person name="Kiyatake I"/>
            <person name="Matsumoto R"/>
            <person name="Murakumo K"/>
            <person name="Nishida K"/>
            <person name="Terakita A"/>
            <person name="Kuratani S"/>
            <person name="Sato K"/>
            <person name="Hyodo S Kuraku.S."/>
        </authorList>
    </citation>
    <scope>NUCLEOTIDE SEQUENCE [LARGE SCALE GENOMIC DNA]</scope>
</reference>
<gene>
    <name evidence="2" type="ORF">chiPu_0022651</name>
</gene>
<evidence type="ECO:0000256" key="1">
    <source>
        <dbReference type="SAM" id="MobiDB-lite"/>
    </source>
</evidence>
<name>A0A401RJ04_CHIPU</name>
<organism evidence="2 3">
    <name type="scientific">Chiloscyllium punctatum</name>
    <name type="common">Brownbanded bambooshark</name>
    <name type="synonym">Hemiscyllium punctatum</name>
    <dbReference type="NCBI Taxonomy" id="137246"/>
    <lineage>
        <taxon>Eukaryota</taxon>
        <taxon>Metazoa</taxon>
        <taxon>Chordata</taxon>
        <taxon>Craniata</taxon>
        <taxon>Vertebrata</taxon>
        <taxon>Chondrichthyes</taxon>
        <taxon>Elasmobranchii</taxon>
        <taxon>Galeomorphii</taxon>
        <taxon>Galeoidea</taxon>
        <taxon>Orectolobiformes</taxon>
        <taxon>Hemiscylliidae</taxon>
        <taxon>Chiloscyllium</taxon>
    </lineage>
</organism>
<protein>
    <submittedName>
        <fullName evidence="2">Uncharacterized protein</fullName>
    </submittedName>
</protein>
<evidence type="ECO:0000313" key="2">
    <source>
        <dbReference type="EMBL" id="GCC18125.1"/>
    </source>
</evidence>
<feature type="non-terminal residue" evidence="2">
    <location>
        <position position="1"/>
    </location>
</feature>
<proteinExistence type="predicted"/>